<proteinExistence type="predicted"/>
<dbReference type="EMBL" id="BMQM01000001">
    <property type="protein sequence ID" value="GGR44474.1"/>
    <property type="molecule type" value="Genomic_DNA"/>
</dbReference>
<evidence type="ECO:0008006" key="4">
    <source>
        <dbReference type="Google" id="ProtNLM"/>
    </source>
</evidence>
<keyword evidence="3" id="KW-1185">Reference proteome</keyword>
<evidence type="ECO:0000313" key="3">
    <source>
        <dbReference type="Proteomes" id="UP000634308"/>
    </source>
</evidence>
<organism evidence="2 3">
    <name type="scientific">Deinococcus seoulensis</name>
    <dbReference type="NCBI Taxonomy" id="1837379"/>
    <lineage>
        <taxon>Bacteria</taxon>
        <taxon>Thermotogati</taxon>
        <taxon>Deinococcota</taxon>
        <taxon>Deinococci</taxon>
        <taxon>Deinococcales</taxon>
        <taxon>Deinococcaceae</taxon>
        <taxon>Deinococcus</taxon>
    </lineage>
</organism>
<feature type="transmembrane region" description="Helical" evidence="1">
    <location>
        <begin position="141"/>
        <end position="160"/>
    </location>
</feature>
<dbReference type="RefSeq" id="WP_189063086.1">
    <property type="nucleotide sequence ID" value="NZ_BMQM01000001.1"/>
</dbReference>
<keyword evidence="1" id="KW-1133">Transmembrane helix</keyword>
<name>A0ABQ2RLD5_9DEIO</name>
<comment type="caution">
    <text evidence="2">The sequence shown here is derived from an EMBL/GenBank/DDBJ whole genome shotgun (WGS) entry which is preliminary data.</text>
</comment>
<gene>
    <name evidence="2" type="ORF">GCM10008959_01830</name>
</gene>
<accession>A0ABQ2RLD5</accession>
<reference evidence="3" key="1">
    <citation type="journal article" date="2019" name="Int. J. Syst. Evol. Microbiol.">
        <title>The Global Catalogue of Microorganisms (GCM) 10K type strain sequencing project: providing services to taxonomists for standard genome sequencing and annotation.</title>
        <authorList>
            <consortium name="The Broad Institute Genomics Platform"/>
            <consortium name="The Broad Institute Genome Sequencing Center for Infectious Disease"/>
            <person name="Wu L."/>
            <person name="Ma J."/>
        </authorList>
    </citation>
    <scope>NUCLEOTIDE SEQUENCE [LARGE SCALE GENOMIC DNA]</scope>
    <source>
        <strain evidence="3">JCM 31404</strain>
    </source>
</reference>
<keyword evidence="1" id="KW-0812">Transmembrane</keyword>
<evidence type="ECO:0000256" key="1">
    <source>
        <dbReference type="SAM" id="Phobius"/>
    </source>
</evidence>
<dbReference type="Proteomes" id="UP000634308">
    <property type="component" value="Unassembled WGS sequence"/>
</dbReference>
<feature type="transmembrane region" description="Helical" evidence="1">
    <location>
        <begin position="47"/>
        <end position="69"/>
    </location>
</feature>
<feature type="transmembrane region" description="Helical" evidence="1">
    <location>
        <begin position="81"/>
        <end position="102"/>
    </location>
</feature>
<protein>
    <recommendedName>
        <fullName evidence="4">Rod shape-determining protein MreD</fullName>
    </recommendedName>
</protein>
<feature type="transmembrane region" description="Helical" evidence="1">
    <location>
        <begin position="108"/>
        <end position="132"/>
    </location>
</feature>
<evidence type="ECO:0000313" key="2">
    <source>
        <dbReference type="EMBL" id="GGR44474.1"/>
    </source>
</evidence>
<keyword evidence="1" id="KW-0472">Membrane</keyword>
<sequence>MRSTYPVPRGPLRWVKLLVYAALLIAAQGVLSRLSDAAGIPAPDLFLLTGAALVWRLPPAWALVAAYGVGLGQDVLGSGALGLHAAGVAGGALMAMLVRRYVADSGLFQSLLTVLLAVTGEWLAFLILNYWLRADLITVDLLRTTVPLLFVGTLVVFPVWDRLLSWTFGSRSGPEEQLA</sequence>